<feature type="compositionally biased region" description="Basic and acidic residues" evidence="5">
    <location>
        <begin position="9"/>
        <end position="37"/>
    </location>
</feature>
<comment type="caution">
    <text evidence="8">The sequence shown here is derived from an EMBL/GenBank/DDBJ whole genome shotgun (WGS) entry which is preliminary data.</text>
</comment>
<feature type="transmembrane region" description="Helical" evidence="6">
    <location>
        <begin position="507"/>
        <end position="526"/>
    </location>
</feature>
<evidence type="ECO:0000313" key="8">
    <source>
        <dbReference type="EMBL" id="CAL4089288.1"/>
    </source>
</evidence>
<dbReference type="InterPro" id="IPR011004">
    <property type="entry name" value="Trimer_LpxA-like_sf"/>
</dbReference>
<protein>
    <recommendedName>
        <fullName evidence="7">Major facilitator superfamily (MFS) profile domain-containing protein</fullName>
    </recommendedName>
</protein>
<dbReference type="Pfam" id="PF00083">
    <property type="entry name" value="Sugar_tr"/>
    <property type="match status" value="1"/>
</dbReference>
<keyword evidence="3 6" id="KW-1133">Transmembrane helix</keyword>
<comment type="subcellular location">
    <subcellularLocation>
        <location evidence="1">Membrane</location>
        <topology evidence="1">Multi-pass membrane protein</topology>
    </subcellularLocation>
</comment>
<evidence type="ECO:0000313" key="9">
    <source>
        <dbReference type="Proteomes" id="UP001497623"/>
    </source>
</evidence>
<feature type="transmembrane region" description="Helical" evidence="6">
    <location>
        <begin position="384"/>
        <end position="406"/>
    </location>
</feature>
<feature type="region of interest" description="Disordered" evidence="5">
    <location>
        <begin position="1"/>
        <end position="37"/>
    </location>
</feature>
<gene>
    <name evidence="8" type="ORF">MNOR_LOCUS13759</name>
</gene>
<dbReference type="GO" id="GO:0016020">
    <property type="term" value="C:membrane"/>
    <property type="evidence" value="ECO:0007669"/>
    <property type="project" value="UniProtKB-SubCell"/>
</dbReference>
<feature type="transmembrane region" description="Helical" evidence="6">
    <location>
        <begin position="291"/>
        <end position="309"/>
    </location>
</feature>
<organism evidence="8 9">
    <name type="scientific">Meganyctiphanes norvegica</name>
    <name type="common">Northern krill</name>
    <name type="synonym">Thysanopoda norvegica</name>
    <dbReference type="NCBI Taxonomy" id="48144"/>
    <lineage>
        <taxon>Eukaryota</taxon>
        <taxon>Metazoa</taxon>
        <taxon>Ecdysozoa</taxon>
        <taxon>Arthropoda</taxon>
        <taxon>Crustacea</taxon>
        <taxon>Multicrustacea</taxon>
        <taxon>Malacostraca</taxon>
        <taxon>Eumalacostraca</taxon>
        <taxon>Eucarida</taxon>
        <taxon>Euphausiacea</taxon>
        <taxon>Euphausiidae</taxon>
        <taxon>Meganyctiphanes</taxon>
    </lineage>
</organism>
<reference evidence="8 9" key="1">
    <citation type="submission" date="2024-05" db="EMBL/GenBank/DDBJ databases">
        <authorList>
            <person name="Wallberg A."/>
        </authorList>
    </citation>
    <scope>NUCLEOTIDE SEQUENCE [LARGE SCALE GENOMIC DNA]</scope>
</reference>
<keyword evidence="4 6" id="KW-0472">Membrane</keyword>
<name>A0AAV2QPH3_MEGNR</name>
<evidence type="ECO:0000256" key="1">
    <source>
        <dbReference type="ARBA" id="ARBA00004141"/>
    </source>
</evidence>
<feature type="transmembrane region" description="Helical" evidence="6">
    <location>
        <begin position="532"/>
        <end position="556"/>
    </location>
</feature>
<dbReference type="PROSITE" id="PS50850">
    <property type="entry name" value="MFS"/>
    <property type="match status" value="1"/>
</dbReference>
<evidence type="ECO:0000256" key="3">
    <source>
        <dbReference type="ARBA" id="ARBA00022989"/>
    </source>
</evidence>
<evidence type="ECO:0000259" key="7">
    <source>
        <dbReference type="PROSITE" id="PS50850"/>
    </source>
</evidence>
<dbReference type="AlphaFoldDB" id="A0AAV2QPH3"/>
<feature type="transmembrane region" description="Helical" evidence="6">
    <location>
        <begin position="264"/>
        <end position="285"/>
    </location>
</feature>
<dbReference type="PANTHER" id="PTHR24064">
    <property type="entry name" value="SOLUTE CARRIER FAMILY 22 MEMBER"/>
    <property type="match status" value="1"/>
</dbReference>
<evidence type="ECO:0000256" key="5">
    <source>
        <dbReference type="SAM" id="MobiDB-lite"/>
    </source>
</evidence>
<feature type="transmembrane region" description="Helical" evidence="6">
    <location>
        <begin position="471"/>
        <end position="495"/>
    </location>
</feature>
<dbReference type="InterPro" id="IPR036259">
    <property type="entry name" value="MFS_trans_sf"/>
</dbReference>
<feature type="domain" description="Major facilitator superfamily (MFS) profile" evidence="7">
    <location>
        <begin position="109"/>
        <end position="560"/>
    </location>
</feature>
<evidence type="ECO:0000256" key="2">
    <source>
        <dbReference type="ARBA" id="ARBA00022692"/>
    </source>
</evidence>
<dbReference type="Gene3D" id="1.20.1250.20">
    <property type="entry name" value="MFS general substrate transporter like domains"/>
    <property type="match status" value="1"/>
</dbReference>
<feature type="transmembrane region" description="Helical" evidence="6">
    <location>
        <begin position="418"/>
        <end position="440"/>
    </location>
</feature>
<evidence type="ECO:0000256" key="4">
    <source>
        <dbReference type="ARBA" id="ARBA00023136"/>
    </source>
</evidence>
<dbReference type="GO" id="GO:0022857">
    <property type="term" value="F:transmembrane transporter activity"/>
    <property type="evidence" value="ECO:0007669"/>
    <property type="project" value="InterPro"/>
</dbReference>
<feature type="transmembrane region" description="Helical" evidence="6">
    <location>
        <begin position="178"/>
        <end position="197"/>
    </location>
</feature>
<proteinExistence type="predicted"/>
<dbReference type="InterPro" id="IPR005828">
    <property type="entry name" value="MFS_sugar_transport-like"/>
</dbReference>
<keyword evidence="2 6" id="KW-0812">Transmembrane</keyword>
<evidence type="ECO:0000256" key="6">
    <source>
        <dbReference type="SAM" id="Phobius"/>
    </source>
</evidence>
<dbReference type="SUPFAM" id="SSF103473">
    <property type="entry name" value="MFS general substrate transporter"/>
    <property type="match status" value="1"/>
</dbReference>
<dbReference type="Proteomes" id="UP001497623">
    <property type="component" value="Unassembled WGS sequence"/>
</dbReference>
<feature type="transmembrane region" description="Helical" evidence="6">
    <location>
        <begin position="447"/>
        <end position="465"/>
    </location>
</feature>
<dbReference type="InterPro" id="IPR020846">
    <property type="entry name" value="MFS_dom"/>
</dbReference>
<accession>A0AAV2QPH3</accession>
<sequence length="582" mass="65678">MVKNYHSCHNADIKNHEMHTSEEYEMQTKHQEEQKGDVNHNSTEDIFTDIGLGRWHILPILIAFLYQAASPTQLIGSVFTNIPLDYKCVSITDNTSTYDNVSITENTSTYDNVSITDNTSTYDNVSITENTSTYDNICKDSEDLIISCSKFEFNHTVFKSTFTTEFELICDKSWISNLYQVSVTIGLSIGSLLGGIGDRWGRLAVIRVGALGCLVGVLLVGFGPNVYLILVGRLLTGLFCNILNVSSFTLAIENIPTNQRSMMSIFIIVGYQISTILLGIISYFLQYWRMLHLAISCYIYLIVVLIFFIDESPRWLFQNGQIEEGIALLNKIIKLHKSNKKVTDFSNFIDECKQKDKLKERNTKEHNPCIKLKQNISVFFKNPAMISISITTPIIWFITGLVYFGVPLNAHNFTDNPFIYMVLIGVVEIIGIILGGIVLVKFGNIRTCAVLFGTTGSCFLFILPVPEQIWWLKWILILIAMMSISVCYTICYIMASELYPTEVRATGLGICTFSCFMGFILSSMLSETVSKYSGWVFHLICSASCFIAVMLIVCLLPETRGEPLCETAEDVAERRKKLWNKT</sequence>
<dbReference type="SUPFAM" id="SSF51161">
    <property type="entry name" value="Trimeric LpxA-like enzymes"/>
    <property type="match status" value="1"/>
</dbReference>
<dbReference type="EMBL" id="CAXKWB010008007">
    <property type="protein sequence ID" value="CAL4089288.1"/>
    <property type="molecule type" value="Genomic_DNA"/>
</dbReference>
<keyword evidence="9" id="KW-1185">Reference proteome</keyword>
<feature type="transmembrane region" description="Helical" evidence="6">
    <location>
        <begin position="228"/>
        <end position="252"/>
    </location>
</feature>
<feature type="transmembrane region" description="Helical" evidence="6">
    <location>
        <begin position="204"/>
        <end position="222"/>
    </location>
</feature>